<organism evidence="2 3">
    <name type="scientific">Senna tora</name>
    <dbReference type="NCBI Taxonomy" id="362788"/>
    <lineage>
        <taxon>Eukaryota</taxon>
        <taxon>Viridiplantae</taxon>
        <taxon>Streptophyta</taxon>
        <taxon>Embryophyta</taxon>
        <taxon>Tracheophyta</taxon>
        <taxon>Spermatophyta</taxon>
        <taxon>Magnoliopsida</taxon>
        <taxon>eudicotyledons</taxon>
        <taxon>Gunneridae</taxon>
        <taxon>Pentapetalae</taxon>
        <taxon>rosids</taxon>
        <taxon>fabids</taxon>
        <taxon>Fabales</taxon>
        <taxon>Fabaceae</taxon>
        <taxon>Caesalpinioideae</taxon>
        <taxon>Cassia clade</taxon>
        <taxon>Senna</taxon>
    </lineage>
</organism>
<dbReference type="AlphaFoldDB" id="A0A834TRG3"/>
<name>A0A834TRG3_9FABA</name>
<keyword evidence="1" id="KW-0175">Coiled coil</keyword>
<evidence type="ECO:0000313" key="3">
    <source>
        <dbReference type="Proteomes" id="UP000634136"/>
    </source>
</evidence>
<sequence length="157" mass="18447">MLGEVNIRIMEENLALKGENHRLENEIRHHVMERRELEARRKSETHQQDSRAEVKTLEDQFAKEFIKYDGTTNPKIHLKAYYLTMGNWERDENFFLAFFHHSLTRSKSVLLEIPPRFSLRHAGSCSLQGLLPAGHYGVRYTRFPSLELIPTLRTKGK</sequence>
<dbReference type="EMBL" id="JAAIUW010000006">
    <property type="protein sequence ID" value="KAF7826374.1"/>
    <property type="molecule type" value="Genomic_DNA"/>
</dbReference>
<evidence type="ECO:0000313" key="2">
    <source>
        <dbReference type="EMBL" id="KAF7826374.1"/>
    </source>
</evidence>
<keyword evidence="3" id="KW-1185">Reference proteome</keyword>
<gene>
    <name evidence="2" type="ORF">G2W53_017538</name>
</gene>
<dbReference type="Proteomes" id="UP000634136">
    <property type="component" value="Unassembled WGS sequence"/>
</dbReference>
<accession>A0A834TRG3</accession>
<comment type="caution">
    <text evidence="2">The sequence shown here is derived from an EMBL/GenBank/DDBJ whole genome shotgun (WGS) entry which is preliminary data.</text>
</comment>
<dbReference type="OrthoDB" id="1432691at2759"/>
<reference evidence="2" key="1">
    <citation type="submission" date="2020-09" db="EMBL/GenBank/DDBJ databases">
        <title>Genome-Enabled Discovery of Anthraquinone Biosynthesis in Senna tora.</title>
        <authorList>
            <person name="Kang S.-H."/>
            <person name="Pandey R.P."/>
            <person name="Lee C.-M."/>
            <person name="Sim J.-S."/>
            <person name="Jeong J.-T."/>
            <person name="Choi B.-S."/>
            <person name="Jung M."/>
            <person name="Ginzburg D."/>
            <person name="Zhao K."/>
            <person name="Won S.Y."/>
            <person name="Oh T.-J."/>
            <person name="Yu Y."/>
            <person name="Kim N.-H."/>
            <person name="Lee O.R."/>
            <person name="Lee T.-H."/>
            <person name="Bashyal P."/>
            <person name="Kim T.-S."/>
            <person name="Lee W.-H."/>
            <person name="Kawkins C."/>
            <person name="Kim C.-K."/>
            <person name="Kim J.S."/>
            <person name="Ahn B.O."/>
            <person name="Rhee S.Y."/>
            <person name="Sohng J.K."/>
        </authorList>
    </citation>
    <scope>NUCLEOTIDE SEQUENCE</scope>
    <source>
        <tissue evidence="2">Leaf</tissue>
    </source>
</reference>
<protein>
    <submittedName>
        <fullName evidence="2">Uncharacterized protein</fullName>
    </submittedName>
</protein>
<proteinExistence type="predicted"/>
<feature type="coiled-coil region" evidence="1">
    <location>
        <begin position="6"/>
        <end position="40"/>
    </location>
</feature>
<evidence type="ECO:0000256" key="1">
    <source>
        <dbReference type="SAM" id="Coils"/>
    </source>
</evidence>